<dbReference type="SUPFAM" id="SSF52266">
    <property type="entry name" value="SGNH hydrolase"/>
    <property type="match status" value="1"/>
</dbReference>
<dbReference type="InParanoid" id="A0A401GXJ3"/>
<feature type="signal peptide" evidence="1">
    <location>
        <begin position="1"/>
        <end position="23"/>
    </location>
</feature>
<dbReference type="RefSeq" id="XP_027617861.1">
    <property type="nucleotide sequence ID" value="XM_027762060.1"/>
</dbReference>
<keyword evidence="1" id="KW-0732">Signal</keyword>
<dbReference type="Proteomes" id="UP000287166">
    <property type="component" value="Unassembled WGS sequence"/>
</dbReference>
<evidence type="ECO:0000256" key="1">
    <source>
        <dbReference type="SAM" id="SignalP"/>
    </source>
</evidence>
<dbReference type="PANTHER" id="PTHR37834:SF2">
    <property type="entry name" value="ESTERASE, SGNH HYDROLASE-TYPE"/>
    <property type="match status" value="1"/>
</dbReference>
<evidence type="ECO:0000313" key="3">
    <source>
        <dbReference type="EMBL" id="GBE86948.1"/>
    </source>
</evidence>
<feature type="domain" description="SGNH hydrolase-type esterase" evidence="2">
    <location>
        <begin position="149"/>
        <end position="341"/>
    </location>
</feature>
<evidence type="ECO:0000313" key="4">
    <source>
        <dbReference type="Proteomes" id="UP000287166"/>
    </source>
</evidence>
<dbReference type="AlphaFoldDB" id="A0A401GXJ3"/>
<organism evidence="3 4">
    <name type="scientific">Sparassis crispa</name>
    <dbReference type="NCBI Taxonomy" id="139825"/>
    <lineage>
        <taxon>Eukaryota</taxon>
        <taxon>Fungi</taxon>
        <taxon>Dikarya</taxon>
        <taxon>Basidiomycota</taxon>
        <taxon>Agaricomycotina</taxon>
        <taxon>Agaricomycetes</taxon>
        <taxon>Polyporales</taxon>
        <taxon>Sparassidaceae</taxon>
        <taxon>Sparassis</taxon>
    </lineage>
</organism>
<feature type="chain" id="PRO_5019232404" description="SGNH hydrolase-type esterase domain-containing protein" evidence="1">
    <location>
        <begin position="24"/>
        <end position="373"/>
    </location>
</feature>
<dbReference type="Pfam" id="PF13472">
    <property type="entry name" value="Lipase_GDSL_2"/>
    <property type="match status" value="1"/>
</dbReference>
<keyword evidence="4" id="KW-1185">Reference proteome</keyword>
<dbReference type="PANTHER" id="PTHR37834">
    <property type="entry name" value="GDSL-LIKE LIPASE/ACYLHYDROLASE DOMAIN PROTEIN (AFU_ORTHOLOGUE AFUA_2G00620)"/>
    <property type="match status" value="1"/>
</dbReference>
<comment type="caution">
    <text evidence="3">The sequence shown here is derived from an EMBL/GenBank/DDBJ whole genome shotgun (WGS) entry which is preliminary data.</text>
</comment>
<dbReference type="InterPro" id="IPR036514">
    <property type="entry name" value="SGNH_hydro_sf"/>
</dbReference>
<dbReference type="Gene3D" id="2.60.120.260">
    <property type="entry name" value="Galactose-binding domain-like"/>
    <property type="match status" value="1"/>
</dbReference>
<dbReference type="EMBL" id="BFAD01000010">
    <property type="protein sequence ID" value="GBE86948.1"/>
    <property type="molecule type" value="Genomic_DNA"/>
</dbReference>
<name>A0A401GXJ3_9APHY</name>
<proteinExistence type="predicted"/>
<reference evidence="3 4" key="1">
    <citation type="journal article" date="2018" name="Sci. Rep.">
        <title>Genome sequence of the cauliflower mushroom Sparassis crispa (Hanabiratake) and its association with beneficial usage.</title>
        <authorList>
            <person name="Kiyama R."/>
            <person name="Furutani Y."/>
            <person name="Kawaguchi K."/>
            <person name="Nakanishi T."/>
        </authorList>
    </citation>
    <scope>NUCLEOTIDE SEQUENCE [LARGE SCALE GENOMIC DNA]</scope>
</reference>
<dbReference type="GeneID" id="38783865"/>
<accession>A0A401GXJ3</accession>
<sequence>MLGMPSRFVLATLGSLLYGGAVAQNVTIATDNPFIHYNGRWDLSPGTWWTGSGFKLHAAGLTSLTLNLGALTTSPLVSAGVSVNYGPFATVNVSEGSNQIPLNLTGPTTSVVRINAEGWQDNRINLQSTVLNEGAKLLPYQSSNLVFQFIGDSLSAGQYTPQGVDDAWNFLTAEHFKAEYNINAAPGAALSDIVAYGNRHGVSYQYFKTEDMGYYYTIDHNYTTPWDFVRDYPAPTHVVIHIGANDASYNISQTAFVQTYLNFVARLRTVYREQPVFVFTPWGWPSADGSVSYYYPGAYEEVVQTRYAIGDENVFLVNTTGWVTWEDVYPTNQHPNVEGHQKIAALFESWLEDWGLNPEPEWATPLTDGSYFM</sequence>
<dbReference type="OrthoDB" id="426133at2759"/>
<dbReference type="InterPro" id="IPR052762">
    <property type="entry name" value="PCW_deacetylase/CE"/>
</dbReference>
<gene>
    <name evidence="3" type="ORF">SCP_1001920</name>
</gene>
<protein>
    <recommendedName>
        <fullName evidence="2">SGNH hydrolase-type esterase domain-containing protein</fullName>
    </recommendedName>
</protein>
<dbReference type="InterPro" id="IPR013830">
    <property type="entry name" value="SGNH_hydro"/>
</dbReference>
<evidence type="ECO:0000259" key="2">
    <source>
        <dbReference type="Pfam" id="PF13472"/>
    </source>
</evidence>
<dbReference type="Gene3D" id="3.40.50.1110">
    <property type="entry name" value="SGNH hydrolase"/>
    <property type="match status" value="1"/>
</dbReference>